<accession>A0A5J4S4S0</accession>
<feature type="coiled-coil region" evidence="1">
    <location>
        <begin position="283"/>
        <end position="339"/>
    </location>
</feature>
<keyword evidence="2" id="KW-0812">Transmembrane</keyword>
<evidence type="ECO:0000256" key="1">
    <source>
        <dbReference type="SAM" id="Coils"/>
    </source>
</evidence>
<proteinExistence type="predicted"/>
<dbReference type="EMBL" id="SNRY01000416">
    <property type="protein sequence ID" value="KAA6341046.1"/>
    <property type="molecule type" value="Genomic_DNA"/>
</dbReference>
<evidence type="ECO:0000313" key="3">
    <source>
        <dbReference type="EMBL" id="KAA6341046.1"/>
    </source>
</evidence>
<reference evidence="3" key="1">
    <citation type="submission" date="2019-03" db="EMBL/GenBank/DDBJ databases">
        <title>Single cell metagenomics reveals metabolic interactions within the superorganism composed of flagellate Streblomastix strix and complex community of Bacteroidetes bacteria on its surface.</title>
        <authorList>
            <person name="Treitli S.C."/>
            <person name="Kolisko M."/>
            <person name="Husnik F."/>
            <person name="Keeling P."/>
            <person name="Hampl V."/>
        </authorList>
    </citation>
    <scope>NUCLEOTIDE SEQUENCE</scope>
    <source>
        <strain evidence="3">STM</strain>
    </source>
</reference>
<keyword evidence="2" id="KW-1133">Transmembrane helix</keyword>
<comment type="caution">
    <text evidence="3">The sequence shown here is derived from an EMBL/GenBank/DDBJ whole genome shotgun (WGS) entry which is preliminary data.</text>
</comment>
<name>A0A5J4S4S0_9ZZZZ</name>
<dbReference type="AlphaFoldDB" id="A0A5J4S4S0"/>
<dbReference type="InterPro" id="IPR025519">
    <property type="entry name" value="DUF4407"/>
</dbReference>
<keyword evidence="2" id="KW-0472">Membrane</keyword>
<protein>
    <recommendedName>
        <fullName evidence="4">DUF4407 domain-containing protein</fullName>
    </recommendedName>
</protein>
<dbReference type="Pfam" id="PF14362">
    <property type="entry name" value="DUF4407"/>
    <property type="match status" value="1"/>
</dbReference>
<evidence type="ECO:0008006" key="4">
    <source>
        <dbReference type="Google" id="ProtNLM"/>
    </source>
</evidence>
<feature type="coiled-coil region" evidence="1">
    <location>
        <begin position="163"/>
        <end position="198"/>
    </location>
</feature>
<evidence type="ECO:0000256" key="2">
    <source>
        <dbReference type="SAM" id="Phobius"/>
    </source>
</evidence>
<feature type="transmembrane region" description="Helical" evidence="2">
    <location>
        <begin position="131"/>
        <end position="149"/>
    </location>
</feature>
<sequence>MSISEKENYREERKLSGIQQFFIVCSGADTEILNKCPSEWNKFVGIGATIFFTAALAVLSGGYAISFTFENVWISICFGIFWGFVIFNLDRYIVLSLRKEIIPTQKDIHIETDNAKKEELKIERKRLRRNLVYMASPRIIIALIIAFTVSKPIELRLFNGRIEKELENTVNVEDKRFDEEEKQRIDALNNKLTAINNQEEKDKTALFSNNPIYKDAKDNIPTIEKNITSKEASINTNNKIIAANKVKETRHRTISDPETGIKTNIPYIVWLDNATALAKKHENEQLYKDIAKLKTELSEQKDKLTGIETTLIKQSADISKRYESTKNNITQQIDELKRTYIIRKTAWTNANRKSVELSARLEALGNISQFSINPVDDNFGGDTIWWASFVITLLFISLETAPVIVKLLTKRGPYDEILDRVEYEHLIHERELISRKNSEINELLVKAEEAAKLRGDAFIQAQKSKLDAELNNNKIITDKIAKYQQELALLAIEKWREEELKKMKTSSVSSYTKTTTT</sequence>
<gene>
    <name evidence="3" type="ORF">EZS27_011137</name>
</gene>
<keyword evidence="1" id="KW-0175">Coiled coil</keyword>
<feature type="transmembrane region" description="Helical" evidence="2">
    <location>
        <begin position="43"/>
        <end position="65"/>
    </location>
</feature>
<organism evidence="3">
    <name type="scientific">termite gut metagenome</name>
    <dbReference type="NCBI Taxonomy" id="433724"/>
    <lineage>
        <taxon>unclassified sequences</taxon>
        <taxon>metagenomes</taxon>
        <taxon>organismal metagenomes</taxon>
    </lineage>
</organism>
<feature type="transmembrane region" description="Helical" evidence="2">
    <location>
        <begin position="71"/>
        <end position="89"/>
    </location>
</feature>